<gene>
    <name evidence="2" type="ORF">DEACI_1022</name>
    <name evidence="1" type="ORF">DEACI_1092</name>
</gene>
<name>A0A8S0W776_9FIRM</name>
<dbReference type="Proteomes" id="UP001071230">
    <property type="component" value="Unassembled WGS sequence"/>
</dbReference>
<organism evidence="1">
    <name type="scientific">Acididesulfobacillus acetoxydans</name>
    <dbReference type="NCBI Taxonomy" id="1561005"/>
    <lineage>
        <taxon>Bacteria</taxon>
        <taxon>Bacillati</taxon>
        <taxon>Bacillota</taxon>
        <taxon>Clostridia</taxon>
        <taxon>Eubacteriales</taxon>
        <taxon>Peptococcaceae</taxon>
        <taxon>Acididesulfobacillus</taxon>
    </lineage>
</organism>
<dbReference type="EMBL" id="LR746496">
    <property type="protein sequence ID" value="CAA7600439.1"/>
    <property type="molecule type" value="Genomic_DNA"/>
</dbReference>
<protein>
    <submittedName>
        <fullName evidence="1">Uncharacterized protein</fullName>
    </submittedName>
</protein>
<dbReference type="Proteomes" id="UP000836597">
    <property type="component" value="Chromosome"/>
</dbReference>
<dbReference type="KEGG" id="aacx:DEACI_1092"/>
<dbReference type="EMBL" id="CDGJ01000032">
    <property type="protein sequence ID" value="CEJ06573.1"/>
    <property type="molecule type" value="Genomic_DNA"/>
</dbReference>
<evidence type="ECO:0000313" key="2">
    <source>
        <dbReference type="EMBL" id="CEJ06573.1"/>
    </source>
</evidence>
<dbReference type="RefSeq" id="WP_240984115.1">
    <property type="nucleotide sequence ID" value="NZ_CDGJ01000032.1"/>
</dbReference>
<evidence type="ECO:0000313" key="3">
    <source>
        <dbReference type="Proteomes" id="UP001071230"/>
    </source>
</evidence>
<evidence type="ECO:0000313" key="1">
    <source>
        <dbReference type="EMBL" id="CAA7600439.1"/>
    </source>
</evidence>
<keyword evidence="3" id="KW-1185">Reference proteome</keyword>
<reference evidence="1" key="2">
    <citation type="submission" date="2020-01" db="EMBL/GenBank/DDBJ databases">
        <authorList>
            <person name="Hornung B."/>
        </authorList>
    </citation>
    <scope>NUCLEOTIDE SEQUENCE</scope>
    <source>
        <strain evidence="1">PacBioINE</strain>
    </source>
</reference>
<reference evidence="2" key="1">
    <citation type="submission" date="2014-11" db="EMBL/GenBank/DDBJ databases">
        <authorList>
            <person name="Hornung B.V."/>
        </authorList>
    </citation>
    <scope>NUCLEOTIDE SEQUENCE</scope>
    <source>
        <strain evidence="2">INE</strain>
    </source>
</reference>
<proteinExistence type="predicted"/>
<accession>A0A8S0W776</accession>
<sequence>MQKAMVSFYHCPVSMERVEEELGSIEYCQIEPEWRQEMVLTSLFTNYFNQYLTLGEGVSGEDTRAYWDRETGRLYGFITEPGEDGTRTAGIISKAVFQKMTETYCDRNIDKIIA</sequence>
<dbReference type="AlphaFoldDB" id="A0A8S0W776"/>